<dbReference type="InterPro" id="IPR013057">
    <property type="entry name" value="AA_transpt_TM"/>
</dbReference>
<reference evidence="9 10" key="1">
    <citation type="journal article" date="2018" name="Mol. Biol. Evol.">
        <title>Broad Genomic Sampling Reveals a Smut Pathogenic Ancestry of the Fungal Clade Ustilaginomycotina.</title>
        <authorList>
            <person name="Kijpornyongpan T."/>
            <person name="Mondo S.J."/>
            <person name="Barry K."/>
            <person name="Sandor L."/>
            <person name="Lee J."/>
            <person name="Lipzen A."/>
            <person name="Pangilinan J."/>
            <person name="LaButti K."/>
            <person name="Hainaut M."/>
            <person name="Henrissat B."/>
            <person name="Grigoriev I.V."/>
            <person name="Spatafora J.W."/>
            <person name="Aime M.C."/>
        </authorList>
    </citation>
    <scope>NUCLEOTIDE SEQUENCE [LARGE SCALE GENOMIC DNA]</scope>
    <source>
        <strain evidence="9 10">MCA 4186</strain>
    </source>
</reference>
<evidence type="ECO:0000256" key="5">
    <source>
        <dbReference type="ARBA" id="ARBA00023136"/>
    </source>
</evidence>
<keyword evidence="10" id="KW-1185">Reference proteome</keyword>
<keyword evidence="5 7" id="KW-0472">Membrane</keyword>
<protein>
    <recommendedName>
        <fullName evidence="8">Amino acid transporter transmembrane domain-containing protein</fullName>
    </recommendedName>
</protein>
<evidence type="ECO:0000256" key="1">
    <source>
        <dbReference type="ARBA" id="ARBA00004141"/>
    </source>
</evidence>
<feature type="transmembrane region" description="Helical" evidence="7">
    <location>
        <begin position="231"/>
        <end position="253"/>
    </location>
</feature>
<gene>
    <name evidence="9" type="ORF">FA09DRAFT_298076</name>
</gene>
<dbReference type="OrthoDB" id="294730at2759"/>
<organism evidence="9 10">
    <name type="scientific">Tilletiopsis washingtonensis</name>
    <dbReference type="NCBI Taxonomy" id="58919"/>
    <lineage>
        <taxon>Eukaryota</taxon>
        <taxon>Fungi</taxon>
        <taxon>Dikarya</taxon>
        <taxon>Basidiomycota</taxon>
        <taxon>Ustilaginomycotina</taxon>
        <taxon>Exobasidiomycetes</taxon>
        <taxon>Entylomatales</taxon>
        <taxon>Entylomatales incertae sedis</taxon>
        <taxon>Tilletiopsis</taxon>
    </lineage>
</organism>
<comment type="subcellular location">
    <subcellularLocation>
        <location evidence="1">Membrane</location>
        <topology evidence="1">Multi-pass membrane protein</topology>
    </subcellularLocation>
</comment>
<dbReference type="AlphaFoldDB" id="A0A316Z7G5"/>
<feature type="transmembrane region" description="Helical" evidence="7">
    <location>
        <begin position="83"/>
        <end position="103"/>
    </location>
</feature>
<evidence type="ECO:0000256" key="7">
    <source>
        <dbReference type="SAM" id="Phobius"/>
    </source>
</evidence>
<dbReference type="Proteomes" id="UP000245946">
    <property type="component" value="Unassembled WGS sequence"/>
</dbReference>
<accession>A0A316Z7G5</accession>
<dbReference type="GeneID" id="37267778"/>
<dbReference type="GO" id="GO:0016020">
    <property type="term" value="C:membrane"/>
    <property type="evidence" value="ECO:0007669"/>
    <property type="project" value="UniProtKB-SubCell"/>
</dbReference>
<feature type="transmembrane region" description="Helical" evidence="7">
    <location>
        <begin position="315"/>
        <end position="333"/>
    </location>
</feature>
<feature type="transmembrane region" description="Helical" evidence="7">
    <location>
        <begin position="12"/>
        <end position="32"/>
    </location>
</feature>
<feature type="region of interest" description="Disordered" evidence="6">
    <location>
        <begin position="433"/>
        <end position="452"/>
    </location>
</feature>
<evidence type="ECO:0000313" key="9">
    <source>
        <dbReference type="EMBL" id="PWN97710.1"/>
    </source>
</evidence>
<name>A0A316Z7G5_9BASI</name>
<evidence type="ECO:0000259" key="8">
    <source>
        <dbReference type="Pfam" id="PF01490"/>
    </source>
</evidence>
<feature type="transmembrane region" description="Helical" evidence="7">
    <location>
        <begin position="201"/>
        <end position="219"/>
    </location>
</feature>
<dbReference type="PANTHER" id="PTHR22950">
    <property type="entry name" value="AMINO ACID TRANSPORTER"/>
    <property type="match status" value="1"/>
</dbReference>
<feature type="transmembrane region" description="Helical" evidence="7">
    <location>
        <begin position="38"/>
        <end position="62"/>
    </location>
</feature>
<dbReference type="GO" id="GO:0015179">
    <property type="term" value="F:L-amino acid transmembrane transporter activity"/>
    <property type="evidence" value="ECO:0007669"/>
    <property type="project" value="TreeGrafter"/>
</dbReference>
<evidence type="ECO:0000256" key="6">
    <source>
        <dbReference type="SAM" id="MobiDB-lite"/>
    </source>
</evidence>
<feature type="transmembrane region" description="Helical" evidence="7">
    <location>
        <begin position="273"/>
        <end position="294"/>
    </location>
</feature>
<feature type="transmembrane region" description="Helical" evidence="7">
    <location>
        <begin position="339"/>
        <end position="363"/>
    </location>
</feature>
<dbReference type="FunFam" id="1.20.1740.10:FF:000039">
    <property type="entry name" value="Neutral amino acid transporter (Eurofung)"/>
    <property type="match status" value="1"/>
</dbReference>
<feature type="transmembrane region" description="Helical" evidence="7">
    <location>
        <begin position="384"/>
        <end position="403"/>
    </location>
</feature>
<keyword evidence="4 7" id="KW-1133">Transmembrane helix</keyword>
<evidence type="ECO:0000256" key="2">
    <source>
        <dbReference type="ARBA" id="ARBA00008066"/>
    </source>
</evidence>
<comment type="similarity">
    <text evidence="2">Belongs to the amino acid/polyamine transporter 2 family.</text>
</comment>
<dbReference type="Pfam" id="PF01490">
    <property type="entry name" value="Aa_trans"/>
    <property type="match status" value="1"/>
</dbReference>
<evidence type="ECO:0000256" key="4">
    <source>
        <dbReference type="ARBA" id="ARBA00022989"/>
    </source>
</evidence>
<evidence type="ECO:0000313" key="10">
    <source>
        <dbReference type="Proteomes" id="UP000245946"/>
    </source>
</evidence>
<dbReference type="STRING" id="58919.A0A316Z7G5"/>
<feature type="domain" description="Amino acid transporter transmembrane" evidence="8">
    <location>
        <begin position="6"/>
        <end position="404"/>
    </location>
</feature>
<dbReference type="EMBL" id="KZ819294">
    <property type="protein sequence ID" value="PWN97710.1"/>
    <property type="molecule type" value="Genomic_DNA"/>
</dbReference>
<feature type="transmembrane region" description="Helical" evidence="7">
    <location>
        <begin position="145"/>
        <end position="169"/>
    </location>
</feature>
<proteinExistence type="inferred from homology"/>
<evidence type="ECO:0000256" key="3">
    <source>
        <dbReference type="ARBA" id="ARBA00022692"/>
    </source>
</evidence>
<keyword evidence="3 7" id="KW-0812">Transmembrane</keyword>
<sequence>MPGTQTMSWQKTAGLLFGEYVCLAIISFPWAYKILGMAGGILATLGLGIIALYTSMTLWRYCMKYPATLHIADLGYQIFGKSWLAYELTAIALLLNIAFPRLLHTLTGSEILNVLSGHGTCTLVFSIVIMVVCILGTLPRKLEHVAVMGIVSAISMGISILLLLIFTGIGGREPAGFDPAEPVYITAWAPKGTTFVQGFNAFLNILFTWVGQICYPSFIAEMKNPEDFPKALYAVTAMEMTLFTLVGVFVYAFCGQYTETPAVAVLPRVFKQISFAFVLPTTIIIGIIYAQVVAKYLFSRFTIGTKHYSSNSLRSWAIWIGCVSSTWLFGWVIGESVPFFGVLLSLMSALFDGFFGFIFWGLAWFELNRGSTWKGQGWRRKAEAAFNVFLIIAGVFCFGPGLYTSVQAIIDSYATGAVKRPFTCGESHARASLARGSHPAQPTTPSRRAHTRHVSSRRAAVSVALSPPLCVRK</sequence>
<feature type="transmembrane region" description="Helical" evidence="7">
    <location>
        <begin position="115"/>
        <end position="138"/>
    </location>
</feature>
<dbReference type="PANTHER" id="PTHR22950:SF20">
    <property type="entry name" value="AMINO ACID TRANSPORTER (EUROFUNG)"/>
    <property type="match status" value="1"/>
</dbReference>
<dbReference type="RefSeq" id="XP_025597989.1">
    <property type="nucleotide sequence ID" value="XM_025740232.1"/>
</dbReference>